<evidence type="ECO:0000313" key="7">
    <source>
        <dbReference type="Proteomes" id="UP000270296"/>
    </source>
</evidence>
<dbReference type="PRINTS" id="PR00360">
    <property type="entry name" value="C2DOMAIN"/>
</dbReference>
<dbReference type="GO" id="GO:0048788">
    <property type="term" value="C:cytoskeleton of presynaptic active zone"/>
    <property type="evidence" value="ECO:0007669"/>
    <property type="project" value="TreeGrafter"/>
</dbReference>
<organism evidence="8">
    <name type="scientific">Soboliphyme baturini</name>
    <dbReference type="NCBI Taxonomy" id="241478"/>
    <lineage>
        <taxon>Eukaryota</taxon>
        <taxon>Metazoa</taxon>
        <taxon>Ecdysozoa</taxon>
        <taxon>Nematoda</taxon>
        <taxon>Enoplea</taxon>
        <taxon>Dorylaimia</taxon>
        <taxon>Dioctophymatida</taxon>
        <taxon>Dioctophymatoidea</taxon>
        <taxon>Soboliphymatidae</taxon>
        <taxon>Soboliphyme</taxon>
    </lineage>
</organism>
<dbReference type="WBParaSite" id="SBAD_0000104901-mRNA-1">
    <property type="protein sequence ID" value="SBAD_0000104901-mRNA-1"/>
    <property type="gene ID" value="SBAD_0000104901"/>
</dbReference>
<evidence type="ECO:0000256" key="3">
    <source>
        <dbReference type="SAM" id="MobiDB-lite"/>
    </source>
</evidence>
<dbReference type="OrthoDB" id="270970at2759"/>
<dbReference type="GO" id="GO:0042734">
    <property type="term" value="C:presynaptic membrane"/>
    <property type="evidence" value="ECO:0007669"/>
    <property type="project" value="TreeGrafter"/>
</dbReference>
<gene>
    <name evidence="6" type="ORF">SBAD_LOCUS1017</name>
</gene>
<reference evidence="6 7" key="2">
    <citation type="submission" date="2018-11" db="EMBL/GenBank/DDBJ databases">
        <authorList>
            <consortium name="Pathogen Informatics"/>
        </authorList>
    </citation>
    <scope>NUCLEOTIDE SEQUENCE [LARGE SCALE GENOMIC DNA]</scope>
</reference>
<keyword evidence="1" id="KW-0770">Synapse</keyword>
<dbReference type="SUPFAM" id="SSF49562">
    <property type="entry name" value="C2 domain (Calcium/lipid-binding domain, CaLB)"/>
    <property type="match status" value="1"/>
</dbReference>
<dbReference type="GO" id="GO:0048791">
    <property type="term" value="P:calcium ion-regulated exocytosis of neurotransmitter"/>
    <property type="evidence" value="ECO:0007669"/>
    <property type="project" value="TreeGrafter"/>
</dbReference>
<sequence length="482" mass="55762">MGRRKLPSIPTSETVRSGQVSFFSIDWPLIMATCYVRSFKRIRDDFGIGSASGNDRPAEDKGYRSQQPQQQKQLNRLFPWGTTGLVDQKRRLAYVSSQNVRLPCTLARVLLKQELREVLSKRLQDMHVYEAEANQRQYQINRYMATGLYPNSVGIDFSPNTVYCELPAELVHGVRVLFKPKLAKESLSSTAAVKKASKSSINKWHQGVSEPSTAHLTTVKQFFLEFTSFTQIGLRSTKLFYVSYSFVFLFDRPLLMNENHCFQCFSQHFNKAFILVVVGQYSLPNMYKTSGDQILTWNGVPLTGKTYEEVQQIVDNSQGEIEIVIRRNVTGYLLLRLQYEKSTQTLFVTVVKARNLATQAGNRSGYRNPFVKIYLLPDRKVENKRRTRFISNTCNPEWNQTVVYKDVSENDLALKYLEFTVWDFDRIRENTFLGKVVLILTGKGFREETSMYFIFFMNFCSHISDPSIQWGKMLWYALQSKL</sequence>
<dbReference type="Gene3D" id="2.60.40.150">
    <property type="entry name" value="C2 domain"/>
    <property type="match status" value="1"/>
</dbReference>
<dbReference type="SUPFAM" id="SSF50156">
    <property type="entry name" value="PDZ domain-like"/>
    <property type="match status" value="1"/>
</dbReference>
<feature type="region of interest" description="Disordered" evidence="3">
    <location>
        <begin position="50"/>
        <end position="70"/>
    </location>
</feature>
<dbReference type="InterPro" id="IPR036034">
    <property type="entry name" value="PDZ_sf"/>
</dbReference>
<dbReference type="PROSITE" id="PS50004">
    <property type="entry name" value="C2"/>
    <property type="match status" value="1"/>
</dbReference>
<protein>
    <submittedName>
        <fullName evidence="8">C2 domain-containing protein</fullName>
    </submittedName>
</protein>
<evidence type="ECO:0000256" key="1">
    <source>
        <dbReference type="ARBA" id="ARBA00023018"/>
    </source>
</evidence>
<proteinExistence type="predicted"/>
<dbReference type="PANTHER" id="PTHR12157:SF25">
    <property type="entry name" value="REGULATING SYNAPTIC MEMBRANE EXOCYTOSIS PROTEIN 3"/>
    <property type="match status" value="1"/>
</dbReference>
<evidence type="ECO:0000313" key="6">
    <source>
        <dbReference type="EMBL" id="VDO92915.1"/>
    </source>
</evidence>
<evidence type="ECO:0000259" key="5">
    <source>
        <dbReference type="PROSITE" id="PS50106"/>
    </source>
</evidence>
<keyword evidence="7" id="KW-1185">Reference proteome</keyword>
<dbReference type="PANTHER" id="PTHR12157">
    <property type="entry name" value="REGULATING SYNAPTIC MEMBRANE EXOCYTOSIS PROTEIN"/>
    <property type="match status" value="1"/>
</dbReference>
<dbReference type="GO" id="GO:0042391">
    <property type="term" value="P:regulation of membrane potential"/>
    <property type="evidence" value="ECO:0007669"/>
    <property type="project" value="TreeGrafter"/>
</dbReference>
<feature type="domain" description="C2" evidence="4">
    <location>
        <begin position="329"/>
        <end position="453"/>
    </location>
</feature>
<dbReference type="InterPro" id="IPR039032">
    <property type="entry name" value="Rim-like"/>
</dbReference>
<evidence type="ECO:0000259" key="4">
    <source>
        <dbReference type="PROSITE" id="PS50004"/>
    </source>
</evidence>
<name>A0A183IBM3_9BILA</name>
<dbReference type="PROSITE" id="PS50106">
    <property type="entry name" value="PDZ"/>
    <property type="match status" value="1"/>
</dbReference>
<evidence type="ECO:0000313" key="8">
    <source>
        <dbReference type="WBParaSite" id="SBAD_0000104901-mRNA-1"/>
    </source>
</evidence>
<feature type="domain" description="PDZ" evidence="5">
    <location>
        <begin position="291"/>
        <end position="329"/>
    </location>
</feature>
<comment type="subcellular location">
    <subcellularLocation>
        <location evidence="2">Synapse</location>
    </subcellularLocation>
</comment>
<dbReference type="SMART" id="SM00239">
    <property type="entry name" value="C2"/>
    <property type="match status" value="1"/>
</dbReference>
<dbReference type="AlphaFoldDB" id="A0A183IBM3"/>
<dbReference type="GO" id="GO:0044325">
    <property type="term" value="F:transmembrane transporter binding"/>
    <property type="evidence" value="ECO:0007669"/>
    <property type="project" value="TreeGrafter"/>
</dbReference>
<dbReference type="InterPro" id="IPR035892">
    <property type="entry name" value="C2_domain_sf"/>
</dbReference>
<dbReference type="EMBL" id="UZAM01006683">
    <property type="protein sequence ID" value="VDO92915.1"/>
    <property type="molecule type" value="Genomic_DNA"/>
</dbReference>
<evidence type="ECO:0000256" key="2">
    <source>
        <dbReference type="ARBA" id="ARBA00034103"/>
    </source>
</evidence>
<accession>A0A183IBM3</accession>
<dbReference type="Pfam" id="PF00168">
    <property type="entry name" value="C2"/>
    <property type="match status" value="1"/>
</dbReference>
<dbReference type="GO" id="GO:0031267">
    <property type="term" value="F:small GTPase binding"/>
    <property type="evidence" value="ECO:0007669"/>
    <property type="project" value="InterPro"/>
</dbReference>
<dbReference type="InterPro" id="IPR001478">
    <property type="entry name" value="PDZ"/>
</dbReference>
<dbReference type="GO" id="GO:0048167">
    <property type="term" value="P:regulation of synaptic plasticity"/>
    <property type="evidence" value="ECO:0007669"/>
    <property type="project" value="TreeGrafter"/>
</dbReference>
<dbReference type="Proteomes" id="UP000270296">
    <property type="component" value="Unassembled WGS sequence"/>
</dbReference>
<dbReference type="InterPro" id="IPR000008">
    <property type="entry name" value="C2_dom"/>
</dbReference>
<dbReference type="Gene3D" id="2.30.42.10">
    <property type="match status" value="1"/>
</dbReference>
<reference evidence="8" key="1">
    <citation type="submission" date="2016-06" db="UniProtKB">
        <authorList>
            <consortium name="WormBaseParasite"/>
        </authorList>
    </citation>
    <scope>IDENTIFICATION</scope>
</reference>
<dbReference type="GO" id="GO:0050806">
    <property type="term" value="P:positive regulation of synaptic transmission"/>
    <property type="evidence" value="ECO:0007669"/>
    <property type="project" value="TreeGrafter"/>
</dbReference>